<reference evidence="1 2" key="1">
    <citation type="submission" date="2022-04" db="EMBL/GenBank/DDBJ databases">
        <title>Genome sequence of soybean root-associated Caulobacter segnis RL271.</title>
        <authorList>
            <person name="Longley R."/>
            <person name="Bonito G."/>
            <person name="Trigodet F."/>
            <person name="Crosson S."/>
            <person name="Fiebig A."/>
        </authorList>
    </citation>
    <scope>NUCLEOTIDE SEQUENCE [LARGE SCALE GENOMIC DNA]</scope>
    <source>
        <strain evidence="1 2">RL271</strain>
    </source>
</reference>
<keyword evidence="2" id="KW-1185">Reference proteome</keyword>
<sequence>MTLDEIDHLLDIMIKEAAEKGDDAYLPGAISLHNETYYKLSPKGLPFGCTNILYGIRYRGIRTLVARGRENKVLNRAEAGETGEPYFALQPKA</sequence>
<dbReference type="EMBL" id="CP096040">
    <property type="protein sequence ID" value="USQ95749.1"/>
    <property type="molecule type" value="Genomic_DNA"/>
</dbReference>
<evidence type="ECO:0000313" key="1">
    <source>
        <dbReference type="EMBL" id="USQ95749.1"/>
    </source>
</evidence>
<protein>
    <submittedName>
        <fullName evidence="1">Uncharacterized protein</fullName>
    </submittedName>
</protein>
<organism evidence="1 2">
    <name type="scientific">Caulobacter segnis</name>
    <dbReference type="NCBI Taxonomy" id="88688"/>
    <lineage>
        <taxon>Bacteria</taxon>
        <taxon>Pseudomonadati</taxon>
        <taxon>Pseudomonadota</taxon>
        <taxon>Alphaproteobacteria</taxon>
        <taxon>Caulobacterales</taxon>
        <taxon>Caulobacteraceae</taxon>
        <taxon>Caulobacter</taxon>
    </lineage>
</organism>
<name>A0ABY4ZSZ5_9CAUL</name>
<accession>A0ABY4ZSZ5</accession>
<gene>
    <name evidence="1" type="ORF">MZV50_24965</name>
</gene>
<evidence type="ECO:0000313" key="2">
    <source>
        <dbReference type="Proteomes" id="UP001057520"/>
    </source>
</evidence>
<dbReference type="Proteomes" id="UP001057520">
    <property type="component" value="Chromosome"/>
</dbReference>
<proteinExistence type="predicted"/>